<proteinExistence type="predicted"/>
<protein>
    <recommendedName>
        <fullName evidence="2">Cytochrome c domain-containing protein</fullName>
    </recommendedName>
</protein>
<evidence type="ECO:0008006" key="2">
    <source>
        <dbReference type="Google" id="ProtNLM"/>
    </source>
</evidence>
<dbReference type="EMBL" id="FPHE01000017">
    <property type="protein sequence ID" value="SFV51268.1"/>
    <property type="molecule type" value="Genomic_DNA"/>
</dbReference>
<reference evidence="1" key="1">
    <citation type="submission" date="2016-10" db="EMBL/GenBank/DDBJ databases">
        <authorList>
            <person name="de Groot N.N."/>
        </authorList>
    </citation>
    <scope>NUCLEOTIDE SEQUENCE</scope>
</reference>
<gene>
    <name evidence="1" type="ORF">MNB_SV-12-742</name>
</gene>
<evidence type="ECO:0000313" key="1">
    <source>
        <dbReference type="EMBL" id="SFV51268.1"/>
    </source>
</evidence>
<name>A0A1W1BCW1_9ZZZZ</name>
<organism evidence="1">
    <name type="scientific">hydrothermal vent metagenome</name>
    <dbReference type="NCBI Taxonomy" id="652676"/>
    <lineage>
        <taxon>unclassified sequences</taxon>
        <taxon>metagenomes</taxon>
        <taxon>ecological metagenomes</taxon>
    </lineage>
</organism>
<dbReference type="AlphaFoldDB" id="A0A1W1BCW1"/>
<accession>A0A1W1BCW1</accession>
<sequence>MKIVKVILIIGVLFSLSIAEEELSERRERNITILTNSNDLEETNIYEGNCIPCHKYGMPTTLEGMFMKYLKAYSGEISVKSTLKQFLKKPTKEDSIMSSLFLDRFSVKDKSLLSDEDLTKAIDIYWDLYNVRNKLK</sequence>